<reference evidence="1 2" key="4">
    <citation type="journal article" date="2011" name="BMC Genomics">
        <title>RNA-Seq improves annotation of protein-coding genes in the cucumber genome.</title>
        <authorList>
            <person name="Li Z."/>
            <person name="Zhang Z."/>
            <person name="Yan P."/>
            <person name="Huang S."/>
            <person name="Fei Z."/>
            <person name="Lin K."/>
        </authorList>
    </citation>
    <scope>NUCLEOTIDE SEQUENCE [LARGE SCALE GENOMIC DNA]</scope>
    <source>
        <strain evidence="2">cv. 9930</strain>
    </source>
</reference>
<protein>
    <submittedName>
        <fullName evidence="1">Uncharacterized protein</fullName>
    </submittedName>
</protein>
<keyword evidence="2" id="KW-1185">Reference proteome</keyword>
<dbReference type="AlphaFoldDB" id="A0A0A0LT39"/>
<evidence type="ECO:0000313" key="2">
    <source>
        <dbReference type="Proteomes" id="UP000029981"/>
    </source>
</evidence>
<dbReference type="Proteomes" id="UP000029981">
    <property type="component" value="Chromosome 1"/>
</dbReference>
<accession>A0A0A0LT39</accession>
<organism evidence="1 2">
    <name type="scientific">Cucumis sativus</name>
    <name type="common">Cucumber</name>
    <dbReference type="NCBI Taxonomy" id="3659"/>
    <lineage>
        <taxon>Eukaryota</taxon>
        <taxon>Viridiplantae</taxon>
        <taxon>Streptophyta</taxon>
        <taxon>Embryophyta</taxon>
        <taxon>Tracheophyta</taxon>
        <taxon>Spermatophyta</taxon>
        <taxon>Magnoliopsida</taxon>
        <taxon>eudicotyledons</taxon>
        <taxon>Gunneridae</taxon>
        <taxon>Pentapetalae</taxon>
        <taxon>rosids</taxon>
        <taxon>fabids</taxon>
        <taxon>Cucurbitales</taxon>
        <taxon>Cucurbitaceae</taxon>
        <taxon>Benincaseae</taxon>
        <taxon>Cucumis</taxon>
    </lineage>
</organism>
<name>A0A0A0LT39_CUCSA</name>
<proteinExistence type="predicted"/>
<dbReference type="EMBL" id="CM002922">
    <property type="protein sequence ID" value="KGN64174.1"/>
    <property type="molecule type" value="Genomic_DNA"/>
</dbReference>
<reference evidence="1 2" key="3">
    <citation type="journal article" date="2010" name="BMC Genomics">
        <title>Transcriptome sequencing and comparative analysis of cucumber flowers with different sex types.</title>
        <authorList>
            <person name="Guo S."/>
            <person name="Zheng Y."/>
            <person name="Joung J.G."/>
            <person name="Liu S."/>
            <person name="Zhang Z."/>
            <person name="Crasta O.R."/>
            <person name="Sobral B.W."/>
            <person name="Xu Y."/>
            <person name="Huang S."/>
            <person name="Fei Z."/>
        </authorList>
    </citation>
    <scope>NUCLEOTIDE SEQUENCE [LARGE SCALE GENOMIC DNA]</scope>
    <source>
        <strain evidence="2">cv. 9930</strain>
    </source>
</reference>
<reference evidence="1 2" key="2">
    <citation type="journal article" date="2009" name="PLoS ONE">
        <title>An integrated genetic and cytogenetic map of the cucumber genome.</title>
        <authorList>
            <person name="Ren Y."/>
            <person name="Zhang Z."/>
            <person name="Liu J."/>
            <person name="Staub J.E."/>
            <person name="Han Y."/>
            <person name="Cheng Z."/>
            <person name="Li X."/>
            <person name="Lu J."/>
            <person name="Miao H."/>
            <person name="Kang H."/>
            <person name="Xie B."/>
            <person name="Gu X."/>
            <person name="Wang X."/>
            <person name="Du Y."/>
            <person name="Jin W."/>
            <person name="Huang S."/>
        </authorList>
    </citation>
    <scope>NUCLEOTIDE SEQUENCE [LARGE SCALE GENOMIC DNA]</scope>
    <source>
        <strain evidence="2">cv. 9930</strain>
    </source>
</reference>
<reference evidence="1 2" key="1">
    <citation type="journal article" date="2009" name="Nat. Genet.">
        <title>The genome of the cucumber, Cucumis sativus L.</title>
        <authorList>
            <person name="Huang S."/>
            <person name="Li R."/>
            <person name="Zhang Z."/>
            <person name="Li L."/>
            <person name="Gu X."/>
            <person name="Fan W."/>
            <person name="Lucas W.J."/>
            <person name="Wang X."/>
            <person name="Xie B."/>
            <person name="Ni P."/>
            <person name="Ren Y."/>
            <person name="Zhu H."/>
            <person name="Li J."/>
            <person name="Lin K."/>
            <person name="Jin W."/>
            <person name="Fei Z."/>
            <person name="Li G."/>
            <person name="Staub J."/>
            <person name="Kilian A."/>
            <person name="van der Vossen E.A."/>
            <person name="Wu Y."/>
            <person name="Guo J."/>
            <person name="He J."/>
            <person name="Jia Z."/>
            <person name="Ren Y."/>
            <person name="Tian G."/>
            <person name="Lu Y."/>
            <person name="Ruan J."/>
            <person name="Qian W."/>
            <person name="Wang M."/>
            <person name="Huang Q."/>
            <person name="Li B."/>
            <person name="Xuan Z."/>
            <person name="Cao J."/>
            <person name="Asan"/>
            <person name="Wu Z."/>
            <person name="Zhang J."/>
            <person name="Cai Q."/>
            <person name="Bai Y."/>
            <person name="Zhao B."/>
            <person name="Han Y."/>
            <person name="Li Y."/>
            <person name="Li X."/>
            <person name="Wang S."/>
            <person name="Shi Q."/>
            <person name="Liu S."/>
            <person name="Cho W.K."/>
            <person name="Kim J.Y."/>
            <person name="Xu Y."/>
            <person name="Heller-Uszynska K."/>
            <person name="Miao H."/>
            <person name="Cheng Z."/>
            <person name="Zhang S."/>
            <person name="Wu J."/>
            <person name="Yang Y."/>
            <person name="Kang H."/>
            <person name="Li M."/>
            <person name="Liang H."/>
            <person name="Ren X."/>
            <person name="Shi Z."/>
            <person name="Wen M."/>
            <person name="Jian M."/>
            <person name="Yang H."/>
            <person name="Zhang G."/>
            <person name="Yang Z."/>
            <person name="Chen R."/>
            <person name="Liu S."/>
            <person name="Li J."/>
            <person name="Ma L."/>
            <person name="Liu H."/>
            <person name="Zhou Y."/>
            <person name="Zhao J."/>
            <person name="Fang X."/>
            <person name="Li G."/>
            <person name="Fang L."/>
            <person name="Li Y."/>
            <person name="Liu D."/>
            <person name="Zheng H."/>
            <person name="Zhang Y."/>
            <person name="Qin N."/>
            <person name="Li Z."/>
            <person name="Yang G."/>
            <person name="Yang S."/>
            <person name="Bolund L."/>
            <person name="Kristiansen K."/>
            <person name="Zheng H."/>
            <person name="Li S."/>
            <person name="Zhang X."/>
            <person name="Yang H."/>
            <person name="Wang J."/>
            <person name="Sun R."/>
            <person name="Zhang B."/>
            <person name="Jiang S."/>
            <person name="Wang J."/>
            <person name="Du Y."/>
            <person name="Li S."/>
        </authorList>
    </citation>
    <scope>NUCLEOTIDE SEQUENCE [LARGE SCALE GENOMIC DNA]</scope>
    <source>
        <strain evidence="2">cv. 9930</strain>
    </source>
</reference>
<gene>
    <name evidence="1" type="ORF">Csa_1G042810</name>
</gene>
<evidence type="ECO:0000313" key="1">
    <source>
        <dbReference type="EMBL" id="KGN64174.1"/>
    </source>
</evidence>
<sequence length="79" mass="9016">MKRRRRNLSKVKPMNPQRRGGIWKSSWIFGCLVFLFAAFHGCSKTLKELTALFSLFVDVENFVASDFPDFGGPLYIEAA</sequence>
<dbReference type="Gramene" id="KGN64174">
    <property type="protein sequence ID" value="KGN64174"/>
    <property type="gene ID" value="Csa_1G042810"/>
</dbReference>